<evidence type="ECO:0000313" key="12">
    <source>
        <dbReference type="Proteomes" id="UP000230750"/>
    </source>
</evidence>
<dbReference type="PANTHER" id="PTHR10102">
    <property type="entry name" value="DNA-DIRECTED RNA POLYMERASE, MITOCHONDRIAL"/>
    <property type="match status" value="1"/>
</dbReference>
<dbReference type="EC" id="2.7.7.6" evidence="2 9"/>
<dbReference type="GO" id="GO:0034245">
    <property type="term" value="C:mitochondrial DNA-directed RNA polymerase complex"/>
    <property type="evidence" value="ECO:0007669"/>
    <property type="project" value="TreeGrafter"/>
</dbReference>
<dbReference type="GO" id="GO:0001018">
    <property type="term" value="F:mitochondrial promoter sequence-specific DNA binding"/>
    <property type="evidence" value="ECO:0007669"/>
    <property type="project" value="TreeGrafter"/>
</dbReference>
<dbReference type="GO" id="GO:0006390">
    <property type="term" value="P:mitochondrial transcription"/>
    <property type="evidence" value="ECO:0007669"/>
    <property type="project" value="TreeGrafter"/>
</dbReference>
<comment type="function">
    <text evidence="9">DNA-dependent RNA polymerase catalyzes the transcription of DNA into RNA using the four ribonucleoside triphosphates as substrates.</text>
</comment>
<evidence type="ECO:0000256" key="8">
    <source>
        <dbReference type="ARBA" id="ARBA00048552"/>
    </source>
</evidence>
<dbReference type="Proteomes" id="UP000230750">
    <property type="component" value="Unassembled WGS sequence"/>
</dbReference>
<dbReference type="SUPFAM" id="SSF56672">
    <property type="entry name" value="DNA/RNA polymerases"/>
    <property type="match status" value="1"/>
</dbReference>
<keyword evidence="6" id="KW-0809">Transit peptide</keyword>
<dbReference type="Gene3D" id="1.10.150.20">
    <property type="entry name" value="5' to 3' exonuclease, C-terminal subdomain"/>
    <property type="match status" value="1"/>
</dbReference>
<dbReference type="InterPro" id="IPR002092">
    <property type="entry name" value="DNA-dir_Rpol_phage-type"/>
</dbReference>
<evidence type="ECO:0000256" key="9">
    <source>
        <dbReference type="RuleBase" id="RU003805"/>
    </source>
</evidence>
<dbReference type="Gene3D" id="1.10.287.280">
    <property type="match status" value="1"/>
</dbReference>
<dbReference type="PANTHER" id="PTHR10102:SF0">
    <property type="entry name" value="DNA-DIRECTED RNA POLYMERASE, MITOCHONDRIAL"/>
    <property type="match status" value="1"/>
</dbReference>
<feature type="domain" description="DNA-directed RNA polymerase C-terminal" evidence="10">
    <location>
        <begin position="32"/>
        <end position="301"/>
    </location>
</feature>
<organism evidence="11 12">
    <name type="scientific">Stichopus japonicus</name>
    <name type="common">Sea cucumber</name>
    <dbReference type="NCBI Taxonomy" id="307972"/>
    <lineage>
        <taxon>Eukaryota</taxon>
        <taxon>Metazoa</taxon>
        <taxon>Echinodermata</taxon>
        <taxon>Eleutherozoa</taxon>
        <taxon>Echinozoa</taxon>
        <taxon>Holothuroidea</taxon>
        <taxon>Aspidochirotacea</taxon>
        <taxon>Aspidochirotida</taxon>
        <taxon>Stichopodidae</taxon>
        <taxon>Apostichopus</taxon>
    </lineage>
</organism>
<dbReference type="FunFam" id="1.10.287.280:FF:000001">
    <property type="entry name" value="DNA-directed RNA polymerase"/>
    <property type="match status" value="1"/>
</dbReference>
<evidence type="ECO:0000259" key="10">
    <source>
        <dbReference type="Pfam" id="PF00940"/>
    </source>
</evidence>
<evidence type="ECO:0000256" key="3">
    <source>
        <dbReference type="ARBA" id="ARBA00022478"/>
    </source>
</evidence>
<keyword evidence="4 9" id="KW-0808">Transferase</keyword>
<dbReference type="Pfam" id="PF00940">
    <property type="entry name" value="RNA_pol"/>
    <property type="match status" value="1"/>
</dbReference>
<gene>
    <name evidence="11" type="ORF">BSL78_10145</name>
</gene>
<accession>A0A2G8KY86</accession>
<comment type="catalytic activity">
    <reaction evidence="8 9">
        <text>RNA(n) + a ribonucleoside 5'-triphosphate = RNA(n+1) + diphosphate</text>
        <dbReference type="Rhea" id="RHEA:21248"/>
        <dbReference type="Rhea" id="RHEA-COMP:14527"/>
        <dbReference type="Rhea" id="RHEA-COMP:17342"/>
        <dbReference type="ChEBI" id="CHEBI:33019"/>
        <dbReference type="ChEBI" id="CHEBI:61557"/>
        <dbReference type="ChEBI" id="CHEBI:140395"/>
        <dbReference type="EC" id="2.7.7.6"/>
    </reaction>
</comment>
<protein>
    <recommendedName>
        <fullName evidence="2 9">DNA-directed RNA polymerase</fullName>
        <ecNumber evidence="2 9">2.7.7.6</ecNumber>
    </recommendedName>
</protein>
<keyword evidence="12" id="KW-1185">Reference proteome</keyword>
<dbReference type="GO" id="GO:0003899">
    <property type="term" value="F:DNA-directed RNA polymerase activity"/>
    <property type="evidence" value="ECO:0007669"/>
    <property type="project" value="UniProtKB-EC"/>
</dbReference>
<keyword evidence="5 9" id="KW-0548">Nucleotidyltransferase</keyword>
<evidence type="ECO:0000256" key="4">
    <source>
        <dbReference type="ARBA" id="ARBA00022679"/>
    </source>
</evidence>
<keyword evidence="7 9" id="KW-0804">Transcription</keyword>
<dbReference type="STRING" id="307972.A0A2G8KY86"/>
<evidence type="ECO:0000313" key="11">
    <source>
        <dbReference type="EMBL" id="PIK52942.1"/>
    </source>
</evidence>
<dbReference type="InterPro" id="IPR046950">
    <property type="entry name" value="DNA-dir_Rpol_C_phage-type"/>
</dbReference>
<proteinExistence type="inferred from homology"/>
<keyword evidence="3 9" id="KW-0240">DNA-directed RNA polymerase</keyword>
<dbReference type="EMBL" id="MRZV01000308">
    <property type="protein sequence ID" value="PIK52942.1"/>
    <property type="molecule type" value="Genomic_DNA"/>
</dbReference>
<evidence type="ECO:0000256" key="1">
    <source>
        <dbReference type="ARBA" id="ARBA00009493"/>
    </source>
</evidence>
<evidence type="ECO:0000256" key="5">
    <source>
        <dbReference type="ARBA" id="ARBA00022695"/>
    </source>
</evidence>
<sequence length="384" mass="43528">MDFRGRVYPCPPHFNHLGSDVTRSLLQFAQGQPLGEKGLDWLKIHLINLSGLKKRQVYTCSLDERLKYANEILPDILDSADQPFEGKKWWQQTDEPWQALACCMDIAEAVRSPDPEKYVSHLPIHQDGSCNGLQHYAALGRDIIGAQQVNLHPFPVPQDVYSGVAQMVEELRENDAQNGLKIAKTLKGSVHRKVVKQTVMTVVYGVTAFGGRHQIFRQLKDAEVLSENDAWYAAGYLVLKVFQSLGKMFAKTREIQDWLTESALMIAKGGSSVEWVTPLGLPIVQPYHKKNQVWVSTTEKWSLYHNDTTNAKGEQFVMLHEQPILHNLAKNLVEKFGELEVGPGMRIKHGNPMEILKVKDYVEKVPETGEFDLKNVLESTYFFS</sequence>
<evidence type="ECO:0000256" key="6">
    <source>
        <dbReference type="ARBA" id="ARBA00022946"/>
    </source>
</evidence>
<dbReference type="OrthoDB" id="276422at2759"/>
<dbReference type="PROSITE" id="PS00489">
    <property type="entry name" value="RNA_POL_PHAGE_2"/>
    <property type="match status" value="1"/>
</dbReference>
<evidence type="ECO:0000256" key="7">
    <source>
        <dbReference type="ARBA" id="ARBA00023163"/>
    </source>
</evidence>
<dbReference type="AlphaFoldDB" id="A0A2G8KY86"/>
<dbReference type="InterPro" id="IPR043502">
    <property type="entry name" value="DNA/RNA_pol_sf"/>
</dbReference>
<reference evidence="11 12" key="1">
    <citation type="journal article" date="2017" name="PLoS Biol.">
        <title>The sea cucumber genome provides insights into morphological evolution and visceral regeneration.</title>
        <authorList>
            <person name="Zhang X."/>
            <person name="Sun L."/>
            <person name="Yuan J."/>
            <person name="Sun Y."/>
            <person name="Gao Y."/>
            <person name="Zhang L."/>
            <person name="Li S."/>
            <person name="Dai H."/>
            <person name="Hamel J.F."/>
            <person name="Liu C."/>
            <person name="Yu Y."/>
            <person name="Liu S."/>
            <person name="Lin W."/>
            <person name="Guo K."/>
            <person name="Jin S."/>
            <person name="Xu P."/>
            <person name="Storey K.B."/>
            <person name="Huan P."/>
            <person name="Zhang T."/>
            <person name="Zhou Y."/>
            <person name="Zhang J."/>
            <person name="Lin C."/>
            <person name="Li X."/>
            <person name="Xing L."/>
            <person name="Huo D."/>
            <person name="Sun M."/>
            <person name="Wang L."/>
            <person name="Mercier A."/>
            <person name="Li F."/>
            <person name="Yang H."/>
            <person name="Xiang J."/>
        </authorList>
    </citation>
    <scope>NUCLEOTIDE SEQUENCE [LARGE SCALE GENOMIC DNA]</scope>
    <source>
        <strain evidence="11">Shaxun</strain>
        <tissue evidence="11">Muscle</tissue>
    </source>
</reference>
<comment type="caution">
    <text evidence="11">The sequence shown here is derived from an EMBL/GenBank/DDBJ whole genome shotgun (WGS) entry which is preliminary data.</text>
</comment>
<name>A0A2G8KY86_STIJA</name>
<comment type="similarity">
    <text evidence="1 9">Belongs to the phage and mitochondrial RNA polymerase family.</text>
</comment>
<evidence type="ECO:0000256" key="2">
    <source>
        <dbReference type="ARBA" id="ARBA00012418"/>
    </source>
</evidence>
<dbReference type="PROSITE" id="PS00900">
    <property type="entry name" value="RNA_POL_PHAGE_1"/>
    <property type="match status" value="1"/>
</dbReference>